<dbReference type="AlphaFoldDB" id="A0A370TFZ6"/>
<comment type="caution">
    <text evidence="2">The sequence shown here is derived from an EMBL/GenBank/DDBJ whole genome shotgun (WGS) entry which is preliminary data.</text>
</comment>
<dbReference type="InterPro" id="IPR012349">
    <property type="entry name" value="Split_barrel_FMN-bd"/>
</dbReference>
<dbReference type="Pfam" id="PF16242">
    <property type="entry name" value="Pyrid_ox_like"/>
    <property type="match status" value="1"/>
</dbReference>
<dbReference type="PANTHER" id="PTHR34818">
    <property type="entry name" value="PROTEIN BLI-3"/>
    <property type="match status" value="1"/>
</dbReference>
<dbReference type="OrthoDB" id="434253at2759"/>
<proteinExistence type="predicted"/>
<keyword evidence="3" id="KW-1185">Reference proteome</keyword>
<protein>
    <recommendedName>
        <fullName evidence="1">General stress protein FMN-binding split barrel domain-containing protein</fullName>
    </recommendedName>
</protein>
<organism evidence="2 3">
    <name type="scientific">Venustampulla echinocandica</name>
    <dbReference type="NCBI Taxonomy" id="2656787"/>
    <lineage>
        <taxon>Eukaryota</taxon>
        <taxon>Fungi</taxon>
        <taxon>Dikarya</taxon>
        <taxon>Ascomycota</taxon>
        <taxon>Pezizomycotina</taxon>
        <taxon>Leotiomycetes</taxon>
        <taxon>Helotiales</taxon>
        <taxon>Pleuroascaceae</taxon>
        <taxon>Venustampulla</taxon>
    </lineage>
</organism>
<dbReference type="InterPro" id="IPR052917">
    <property type="entry name" value="Stress-Dev_Protein"/>
</dbReference>
<dbReference type="PANTHER" id="PTHR34818:SF1">
    <property type="entry name" value="PROTEIN BLI-3"/>
    <property type="match status" value="1"/>
</dbReference>
<dbReference type="InterPro" id="IPR038725">
    <property type="entry name" value="YdaG_split_barrel_FMN-bd"/>
</dbReference>
<dbReference type="Gene3D" id="2.30.110.10">
    <property type="entry name" value="Electron Transport, Fmn-binding Protein, Chain A"/>
    <property type="match status" value="1"/>
</dbReference>
<reference evidence="2 3" key="1">
    <citation type="journal article" date="2018" name="IMA Fungus">
        <title>IMA Genome-F 9: Draft genome sequence of Annulohypoxylon stygium, Aspergillus mulundensis, Berkeleyomyces basicola (syn. Thielaviopsis basicola), Ceratocystis smalleyi, two Cercospora beticola strains, Coleophoma cylindrospora, Fusarium fracticaudum, Phialophora cf. hyalina, and Morchella septimelata.</title>
        <authorList>
            <person name="Wingfield B.D."/>
            <person name="Bills G.F."/>
            <person name="Dong Y."/>
            <person name="Huang W."/>
            <person name="Nel W.J."/>
            <person name="Swalarsk-Parry B.S."/>
            <person name="Vaghefi N."/>
            <person name="Wilken P.M."/>
            <person name="An Z."/>
            <person name="de Beer Z.W."/>
            <person name="De Vos L."/>
            <person name="Chen L."/>
            <person name="Duong T.A."/>
            <person name="Gao Y."/>
            <person name="Hammerbacher A."/>
            <person name="Kikkert J.R."/>
            <person name="Li Y."/>
            <person name="Li H."/>
            <person name="Li K."/>
            <person name="Li Q."/>
            <person name="Liu X."/>
            <person name="Ma X."/>
            <person name="Naidoo K."/>
            <person name="Pethybridge S.J."/>
            <person name="Sun J."/>
            <person name="Steenkamp E.T."/>
            <person name="van der Nest M.A."/>
            <person name="van Wyk S."/>
            <person name="Wingfield M.J."/>
            <person name="Xiong C."/>
            <person name="Yue Q."/>
            <person name="Zhang X."/>
        </authorList>
    </citation>
    <scope>NUCLEOTIDE SEQUENCE [LARGE SCALE GENOMIC DNA]</scope>
    <source>
        <strain evidence="2 3">BP 5553</strain>
    </source>
</reference>
<name>A0A370TFZ6_9HELO</name>
<dbReference type="EMBL" id="NPIC01000008">
    <property type="protein sequence ID" value="RDL33815.1"/>
    <property type="molecule type" value="Genomic_DNA"/>
</dbReference>
<dbReference type="STRING" id="2656787.A0A370TFZ6"/>
<dbReference type="SUPFAM" id="SSF50475">
    <property type="entry name" value="FMN-binding split barrel"/>
    <property type="match status" value="1"/>
</dbReference>
<dbReference type="Proteomes" id="UP000254866">
    <property type="component" value="Unassembled WGS sequence"/>
</dbReference>
<feature type="domain" description="General stress protein FMN-binding split barrel" evidence="1">
    <location>
        <begin position="30"/>
        <end position="186"/>
    </location>
</feature>
<evidence type="ECO:0000313" key="3">
    <source>
        <dbReference type="Proteomes" id="UP000254866"/>
    </source>
</evidence>
<dbReference type="RefSeq" id="XP_031867097.1">
    <property type="nucleotide sequence ID" value="XM_032016806.1"/>
</dbReference>
<gene>
    <name evidence="2" type="ORF">BP5553_08183</name>
</gene>
<dbReference type="GeneID" id="43601032"/>
<sequence length="209" mass="22764">MSFSNTDTGSKPADPYKLANIEDDVSIKEKIENLSSFMSNCKFCMMTTREGSTGNLVSRCMALAAQENGGVDLIFHTNTESGKTDNIASDPHLNLGFLNNSGEWASLSGISSILTDRTLIKKYYRPSLKGWLGDLGDGKHDGSADDPRIALIKVHVRSATYAVARKNAVRTVADMAQGAVTGKVPDVNKLREITEAEVETWRSSNKMDQ</sequence>
<evidence type="ECO:0000259" key="1">
    <source>
        <dbReference type="Pfam" id="PF16242"/>
    </source>
</evidence>
<accession>A0A370TFZ6</accession>
<evidence type="ECO:0000313" key="2">
    <source>
        <dbReference type="EMBL" id="RDL33815.1"/>
    </source>
</evidence>